<keyword evidence="3 7" id="KW-0694">RNA-binding</keyword>
<keyword evidence="2 7" id="KW-0699">rRNA-binding</keyword>
<keyword evidence="5 7" id="KW-0687">Ribonucleoprotein</keyword>
<evidence type="ECO:0000313" key="12">
    <source>
        <dbReference type="Proteomes" id="UP000178811"/>
    </source>
</evidence>
<dbReference type="Pfam" id="PF00237">
    <property type="entry name" value="Ribosomal_L22"/>
    <property type="match status" value="1"/>
</dbReference>
<dbReference type="PANTHER" id="PTHR13501">
    <property type="entry name" value="CHLOROPLAST 50S RIBOSOMAL PROTEIN L22-RELATED"/>
    <property type="match status" value="1"/>
</dbReference>
<proteinExistence type="inferred from homology"/>
<evidence type="ECO:0000256" key="5">
    <source>
        <dbReference type="ARBA" id="ARBA00023274"/>
    </source>
</evidence>
<protein>
    <recommendedName>
        <fullName evidence="6 7">Large ribosomal subunit protein uL22</fullName>
    </recommendedName>
</protein>
<evidence type="ECO:0000256" key="2">
    <source>
        <dbReference type="ARBA" id="ARBA00022730"/>
    </source>
</evidence>
<accession>A0A1F6EX19</accession>
<evidence type="ECO:0000256" key="8">
    <source>
        <dbReference type="RuleBase" id="RU004005"/>
    </source>
</evidence>
<comment type="function">
    <text evidence="7 10">This protein binds specifically to 23S rRNA; its binding is stimulated by other ribosomal proteins, e.g., L4, L17, and L20. It is important during the early stages of 50S assembly. It makes multiple contacts with different domains of the 23S rRNA in the assembled 50S subunit and ribosome.</text>
</comment>
<dbReference type="InterPro" id="IPR036394">
    <property type="entry name" value="Ribosomal_uL22_sf"/>
</dbReference>
<organism evidence="11 12">
    <name type="scientific">Candidatus Kaiserbacteria bacterium RIFCSPLOWO2_01_FULL_52_12b</name>
    <dbReference type="NCBI Taxonomy" id="1798509"/>
    <lineage>
        <taxon>Bacteria</taxon>
        <taxon>Candidatus Kaiseribacteriota</taxon>
    </lineage>
</organism>
<reference evidence="11 12" key="1">
    <citation type="journal article" date="2016" name="Nat. Commun.">
        <title>Thousands of microbial genomes shed light on interconnected biogeochemical processes in an aquifer system.</title>
        <authorList>
            <person name="Anantharaman K."/>
            <person name="Brown C.T."/>
            <person name="Hug L.A."/>
            <person name="Sharon I."/>
            <person name="Castelle C.J."/>
            <person name="Probst A.J."/>
            <person name="Thomas B.C."/>
            <person name="Singh A."/>
            <person name="Wilkins M.J."/>
            <person name="Karaoz U."/>
            <person name="Brodie E.L."/>
            <person name="Williams K.H."/>
            <person name="Hubbard S.S."/>
            <person name="Banfield J.F."/>
        </authorList>
    </citation>
    <scope>NUCLEOTIDE SEQUENCE [LARGE SCALE GENOMIC DNA]</scope>
</reference>
<dbReference type="InterPro" id="IPR005727">
    <property type="entry name" value="Ribosomal_uL22_bac/chlpt-type"/>
</dbReference>
<dbReference type="GO" id="GO:0006412">
    <property type="term" value="P:translation"/>
    <property type="evidence" value="ECO:0007669"/>
    <property type="project" value="UniProtKB-UniRule"/>
</dbReference>
<dbReference type="HAMAP" id="MF_01331_B">
    <property type="entry name" value="Ribosomal_uL22_B"/>
    <property type="match status" value="1"/>
</dbReference>
<dbReference type="NCBIfam" id="TIGR01044">
    <property type="entry name" value="rplV_bact"/>
    <property type="match status" value="1"/>
</dbReference>
<dbReference type="InterPro" id="IPR001063">
    <property type="entry name" value="Ribosomal_uL22"/>
</dbReference>
<evidence type="ECO:0000256" key="3">
    <source>
        <dbReference type="ARBA" id="ARBA00022884"/>
    </source>
</evidence>
<comment type="caution">
    <text evidence="11">The sequence shown here is derived from an EMBL/GenBank/DDBJ whole genome shotgun (WGS) entry which is preliminary data.</text>
</comment>
<dbReference type="Proteomes" id="UP000178811">
    <property type="component" value="Unassembled WGS sequence"/>
</dbReference>
<dbReference type="SUPFAM" id="SSF54843">
    <property type="entry name" value="Ribosomal protein L22"/>
    <property type="match status" value="1"/>
</dbReference>
<dbReference type="GO" id="GO:0022625">
    <property type="term" value="C:cytosolic large ribosomal subunit"/>
    <property type="evidence" value="ECO:0007669"/>
    <property type="project" value="TreeGrafter"/>
</dbReference>
<evidence type="ECO:0000256" key="4">
    <source>
        <dbReference type="ARBA" id="ARBA00022980"/>
    </source>
</evidence>
<dbReference type="Gene3D" id="3.90.470.10">
    <property type="entry name" value="Ribosomal protein L22/L17"/>
    <property type="match status" value="1"/>
</dbReference>
<sequence>MAQAILKSHNQSPRKVRLVGDLLKGKKVQDALTTLQFLPKRAATPMKKLIESAAATAKARGENPEDMTVQSVVVESAGMIKRYMPRAFGRASPIRHRKSRVIVTLEPSA</sequence>
<evidence type="ECO:0000313" key="11">
    <source>
        <dbReference type="EMBL" id="OGG78165.1"/>
    </source>
</evidence>
<comment type="similarity">
    <text evidence="1 7 8">Belongs to the universal ribosomal protein uL22 family.</text>
</comment>
<name>A0A1F6EX19_9BACT</name>
<dbReference type="AlphaFoldDB" id="A0A1F6EX19"/>
<comment type="function">
    <text evidence="7">The globular domain of the protein is located near the polypeptide exit tunnel on the outside of the subunit, while an extended beta-hairpin is found that lines the wall of the exit tunnel in the center of the 70S ribosome.</text>
</comment>
<evidence type="ECO:0000256" key="9">
    <source>
        <dbReference type="RuleBase" id="RU004006"/>
    </source>
</evidence>
<dbReference type="EMBL" id="MFLW01000021">
    <property type="protein sequence ID" value="OGG78165.1"/>
    <property type="molecule type" value="Genomic_DNA"/>
</dbReference>
<evidence type="ECO:0000256" key="7">
    <source>
        <dbReference type="HAMAP-Rule" id="MF_01331"/>
    </source>
</evidence>
<dbReference type="PANTHER" id="PTHR13501:SF8">
    <property type="entry name" value="LARGE RIBOSOMAL SUBUNIT PROTEIN UL22M"/>
    <property type="match status" value="1"/>
</dbReference>
<dbReference type="CDD" id="cd00336">
    <property type="entry name" value="Ribosomal_L22"/>
    <property type="match status" value="1"/>
</dbReference>
<evidence type="ECO:0000256" key="1">
    <source>
        <dbReference type="ARBA" id="ARBA00009451"/>
    </source>
</evidence>
<keyword evidence="4 7" id="KW-0689">Ribosomal protein</keyword>
<evidence type="ECO:0000256" key="6">
    <source>
        <dbReference type="ARBA" id="ARBA00035207"/>
    </source>
</evidence>
<comment type="subunit">
    <text evidence="7 9">Part of the 50S ribosomal subunit.</text>
</comment>
<dbReference type="GO" id="GO:0019843">
    <property type="term" value="F:rRNA binding"/>
    <property type="evidence" value="ECO:0007669"/>
    <property type="project" value="UniProtKB-UniRule"/>
</dbReference>
<evidence type="ECO:0000256" key="10">
    <source>
        <dbReference type="RuleBase" id="RU004008"/>
    </source>
</evidence>
<dbReference type="InterPro" id="IPR047867">
    <property type="entry name" value="Ribosomal_uL22_bac/org-type"/>
</dbReference>
<gene>
    <name evidence="7" type="primary">rplV</name>
    <name evidence="11" type="ORF">A3A36_00670</name>
</gene>
<dbReference type="GO" id="GO:0003735">
    <property type="term" value="F:structural constituent of ribosome"/>
    <property type="evidence" value="ECO:0007669"/>
    <property type="project" value="InterPro"/>
</dbReference>